<protein>
    <recommendedName>
        <fullName evidence="1">F-box domain-containing protein</fullName>
    </recommendedName>
</protein>
<dbReference type="CDD" id="cd09917">
    <property type="entry name" value="F-box_SF"/>
    <property type="match status" value="1"/>
</dbReference>
<dbReference type="Gene3D" id="1.20.1280.50">
    <property type="match status" value="1"/>
</dbReference>
<dbReference type="SUPFAM" id="SSF81383">
    <property type="entry name" value="F-box domain"/>
    <property type="match status" value="1"/>
</dbReference>
<dbReference type="InterPro" id="IPR032675">
    <property type="entry name" value="LRR_dom_sf"/>
</dbReference>
<dbReference type="Pfam" id="PF00646">
    <property type="entry name" value="F-box"/>
    <property type="match status" value="1"/>
</dbReference>
<evidence type="ECO:0000313" key="3">
    <source>
        <dbReference type="Proteomes" id="UP001107558"/>
    </source>
</evidence>
<comment type="caution">
    <text evidence="2">The sequence shown here is derived from an EMBL/GenBank/DDBJ whole genome shotgun (WGS) entry which is preliminary data.</text>
</comment>
<accession>A0A9J6C9N8</accession>
<dbReference type="InterPro" id="IPR036047">
    <property type="entry name" value="F-box-like_dom_sf"/>
</dbReference>
<dbReference type="InterPro" id="IPR001810">
    <property type="entry name" value="F-box_dom"/>
</dbReference>
<dbReference type="PROSITE" id="PS50181">
    <property type="entry name" value="FBOX"/>
    <property type="match status" value="1"/>
</dbReference>
<dbReference type="Proteomes" id="UP001107558">
    <property type="component" value="Chromosome 2"/>
</dbReference>
<dbReference type="Gene3D" id="3.80.10.10">
    <property type="entry name" value="Ribonuclease Inhibitor"/>
    <property type="match status" value="1"/>
</dbReference>
<dbReference type="OrthoDB" id="7797112at2759"/>
<feature type="domain" description="F-box" evidence="1">
    <location>
        <begin position="31"/>
        <end position="78"/>
    </location>
</feature>
<keyword evidence="3" id="KW-1185">Reference proteome</keyword>
<organism evidence="2 3">
    <name type="scientific">Polypedilum vanderplanki</name>
    <name type="common">Sleeping chironomid midge</name>
    <dbReference type="NCBI Taxonomy" id="319348"/>
    <lineage>
        <taxon>Eukaryota</taxon>
        <taxon>Metazoa</taxon>
        <taxon>Ecdysozoa</taxon>
        <taxon>Arthropoda</taxon>
        <taxon>Hexapoda</taxon>
        <taxon>Insecta</taxon>
        <taxon>Pterygota</taxon>
        <taxon>Neoptera</taxon>
        <taxon>Endopterygota</taxon>
        <taxon>Diptera</taxon>
        <taxon>Nematocera</taxon>
        <taxon>Chironomoidea</taxon>
        <taxon>Chironomidae</taxon>
        <taxon>Chironominae</taxon>
        <taxon>Polypedilum</taxon>
        <taxon>Polypedilum</taxon>
    </lineage>
</organism>
<dbReference type="SMART" id="SM00256">
    <property type="entry name" value="FBOX"/>
    <property type="match status" value="1"/>
</dbReference>
<proteinExistence type="predicted"/>
<gene>
    <name evidence="2" type="ORF">PVAND_008485</name>
</gene>
<dbReference type="AlphaFoldDB" id="A0A9J6C9N8"/>
<reference evidence="2" key="1">
    <citation type="submission" date="2021-03" db="EMBL/GenBank/DDBJ databases">
        <title>Chromosome level genome of the anhydrobiotic midge Polypedilum vanderplanki.</title>
        <authorList>
            <person name="Yoshida Y."/>
            <person name="Kikawada T."/>
            <person name="Gusev O."/>
        </authorList>
    </citation>
    <scope>NUCLEOTIDE SEQUENCE</scope>
    <source>
        <strain evidence="2">NIAS01</strain>
        <tissue evidence="2">Whole body or cell culture</tissue>
    </source>
</reference>
<sequence length="486" mass="57092">METLELKECIETDFIDKVVEVVSKPFKKKSMDIVNLLPPKIVNHIFSYCKPTDLLTMSLINRKWYRFIGKSPSCMDRIKIVISEPRIGCFQLLTNLDAIILTQHGRNYKHIQLTSLERQFLFQHKLLLATFQWETVSLNNHTFRNKIDFVNFLGMIEPFVETLTLRGVKIAKTNYQISPTNFQFPLLEKLNLINCSTYVYSEPFKYVTTLKCLNIQTDAFPTHQAHVGDELTERVKALQTILLNNVYIYYLELFIHQKDFDAMFMDQRFLNRIRFNLQWLSVGKFKQKDNEDINVVQINNFVDFLKSQMHSLSILYLDNWLGNATLEYAINDMQLTNFTIANIEPLGMHDESIANLNLFSNDTIENLTLWSSSRHQAVAEEIVKVCRVLRVLETRTINQSMLEALIENNEDIQIIICDFFSAYLPPHREVMRNLRMMKINIACDSDVFRDIIGIKNFYTNFEMIFLRAAKDLRRRCALNGVNFFRY</sequence>
<evidence type="ECO:0000259" key="1">
    <source>
        <dbReference type="PROSITE" id="PS50181"/>
    </source>
</evidence>
<evidence type="ECO:0000313" key="2">
    <source>
        <dbReference type="EMBL" id="KAG5678852.1"/>
    </source>
</evidence>
<dbReference type="EMBL" id="JADBJN010000002">
    <property type="protein sequence ID" value="KAG5678852.1"/>
    <property type="molecule type" value="Genomic_DNA"/>
</dbReference>
<name>A0A9J6C9N8_POLVA</name>